<feature type="compositionally biased region" description="Low complexity" evidence="1">
    <location>
        <begin position="108"/>
        <end position="118"/>
    </location>
</feature>
<dbReference type="Proteomes" id="UP000002630">
    <property type="component" value="Linkage Group LG02"/>
</dbReference>
<feature type="transmembrane region" description="Helical" evidence="2">
    <location>
        <begin position="158"/>
        <end position="177"/>
    </location>
</feature>
<feature type="region of interest" description="Disordered" evidence="1">
    <location>
        <begin position="29"/>
        <end position="66"/>
    </location>
</feature>
<keyword evidence="2" id="KW-0812">Transmembrane</keyword>
<keyword evidence="4" id="KW-1185">Reference proteome</keyword>
<organism evidence="3 4">
    <name type="scientific">Ectocarpus siliculosus</name>
    <name type="common">Brown alga</name>
    <name type="synonym">Conferva siliculosa</name>
    <dbReference type="NCBI Taxonomy" id="2880"/>
    <lineage>
        <taxon>Eukaryota</taxon>
        <taxon>Sar</taxon>
        <taxon>Stramenopiles</taxon>
        <taxon>Ochrophyta</taxon>
        <taxon>PX clade</taxon>
        <taxon>Phaeophyceae</taxon>
        <taxon>Ectocarpales</taxon>
        <taxon>Ectocarpaceae</taxon>
        <taxon>Ectocarpus</taxon>
    </lineage>
</organism>
<keyword evidence="2" id="KW-0472">Membrane</keyword>
<evidence type="ECO:0000256" key="2">
    <source>
        <dbReference type="SAM" id="Phobius"/>
    </source>
</evidence>
<feature type="transmembrane region" description="Helical" evidence="2">
    <location>
        <begin position="6"/>
        <end position="27"/>
    </location>
</feature>
<feature type="compositionally biased region" description="Low complexity" evidence="1">
    <location>
        <begin position="126"/>
        <end position="136"/>
    </location>
</feature>
<accession>D7FVZ2</accession>
<dbReference type="AlphaFoldDB" id="D7FVZ2"/>
<dbReference type="OrthoDB" id="10444636at2759"/>
<gene>
    <name evidence="3" type="ORF">Esi_0003_0122</name>
</gene>
<keyword evidence="2" id="KW-1133">Transmembrane helix</keyword>
<sequence length="189" mass="19890">MMHPAPVFMAVLAATRFSGSICFTMVTPRSSSSRHVRHMASSATTERLAATSPPSSSSYSTTHTDSSMFAPMEARAVPSLDRWQSRLGASGETLGEEGIANPSEESEATSSGGATNSEPGGGGSGVDLSKGIAFEAPKPKALEPEKAEEESDSKKVRVIIYTVLSLVPFVLLLPFLGGRELMPLDPSQM</sequence>
<evidence type="ECO:0000256" key="1">
    <source>
        <dbReference type="SAM" id="MobiDB-lite"/>
    </source>
</evidence>
<name>D7FVZ2_ECTSI</name>
<reference evidence="3 4" key="1">
    <citation type="journal article" date="2010" name="Nature">
        <title>The Ectocarpus genome and the independent evolution of multicellularity in brown algae.</title>
        <authorList>
            <person name="Cock J.M."/>
            <person name="Sterck L."/>
            <person name="Rouze P."/>
            <person name="Scornet D."/>
            <person name="Allen A.E."/>
            <person name="Amoutzias G."/>
            <person name="Anthouard V."/>
            <person name="Artiguenave F."/>
            <person name="Aury J.M."/>
            <person name="Badger J.H."/>
            <person name="Beszteri B."/>
            <person name="Billiau K."/>
            <person name="Bonnet E."/>
            <person name="Bothwell J.H."/>
            <person name="Bowler C."/>
            <person name="Boyen C."/>
            <person name="Brownlee C."/>
            <person name="Carrano C.J."/>
            <person name="Charrier B."/>
            <person name="Cho G.Y."/>
            <person name="Coelho S.M."/>
            <person name="Collen J."/>
            <person name="Corre E."/>
            <person name="Da Silva C."/>
            <person name="Delage L."/>
            <person name="Delaroque N."/>
            <person name="Dittami S.M."/>
            <person name="Doulbeau S."/>
            <person name="Elias M."/>
            <person name="Farnham G."/>
            <person name="Gachon C.M."/>
            <person name="Gschloessl B."/>
            <person name="Heesch S."/>
            <person name="Jabbari K."/>
            <person name="Jubin C."/>
            <person name="Kawai H."/>
            <person name="Kimura K."/>
            <person name="Kloareg B."/>
            <person name="Kupper F.C."/>
            <person name="Lang D."/>
            <person name="Le Bail A."/>
            <person name="Leblanc C."/>
            <person name="Lerouge P."/>
            <person name="Lohr M."/>
            <person name="Lopez P.J."/>
            <person name="Martens C."/>
            <person name="Maumus F."/>
            <person name="Michel G."/>
            <person name="Miranda-Saavedra D."/>
            <person name="Morales J."/>
            <person name="Moreau H."/>
            <person name="Motomura T."/>
            <person name="Nagasato C."/>
            <person name="Napoli C.A."/>
            <person name="Nelson D.R."/>
            <person name="Nyvall-Collen P."/>
            <person name="Peters A.F."/>
            <person name="Pommier C."/>
            <person name="Potin P."/>
            <person name="Poulain J."/>
            <person name="Quesneville H."/>
            <person name="Read B."/>
            <person name="Rensing S.A."/>
            <person name="Ritter A."/>
            <person name="Rousvoal S."/>
            <person name="Samanta M."/>
            <person name="Samson G."/>
            <person name="Schroeder D.C."/>
            <person name="Segurens B."/>
            <person name="Strittmatter M."/>
            <person name="Tonon T."/>
            <person name="Tregear J.W."/>
            <person name="Valentin K."/>
            <person name="von Dassow P."/>
            <person name="Yamagishi T."/>
            <person name="Van de Peer Y."/>
            <person name="Wincker P."/>
        </authorList>
    </citation>
    <scope>NUCLEOTIDE SEQUENCE [LARGE SCALE GENOMIC DNA]</scope>
    <source>
        <strain evidence="4">Ec32 / CCAP1310/4</strain>
    </source>
</reference>
<proteinExistence type="predicted"/>
<evidence type="ECO:0000313" key="3">
    <source>
        <dbReference type="EMBL" id="CBJ25512.1"/>
    </source>
</evidence>
<feature type="compositionally biased region" description="Low complexity" evidence="1">
    <location>
        <begin position="51"/>
        <end position="66"/>
    </location>
</feature>
<evidence type="ECO:0000313" key="4">
    <source>
        <dbReference type="Proteomes" id="UP000002630"/>
    </source>
</evidence>
<protein>
    <submittedName>
        <fullName evidence="3">Uncharacterized protein</fullName>
    </submittedName>
</protein>
<dbReference type="EMBL" id="FN649727">
    <property type="protein sequence ID" value="CBJ25512.1"/>
    <property type="molecule type" value="Genomic_DNA"/>
</dbReference>
<feature type="region of interest" description="Disordered" evidence="1">
    <location>
        <begin position="85"/>
        <end position="153"/>
    </location>
</feature>
<dbReference type="EMBL" id="FN648486">
    <property type="protein sequence ID" value="CBJ25512.1"/>
    <property type="molecule type" value="Genomic_DNA"/>
</dbReference>
<dbReference type="InParanoid" id="D7FVZ2"/>